<proteinExistence type="predicted"/>
<dbReference type="InterPro" id="IPR031312">
    <property type="entry name" value="Na/sul_symport_CS"/>
</dbReference>
<sequence>MTFEMLFVFGLLAVTIALFISDRLRMDLVALMVVAVLAVSGIISPTQAVSGFGDPVIIMIAALFVVGEALFRTGVAATAGNWLLRVGDGSETRLLLFLLPVVALLSAFMSSTGAVALLIPVVLSMARKSGLQASRLLMPLAFAALIGGMLTLIGTPPNIIVSGQLRAAGFEAFGFFDFTAIGAVILFLGVLYLVFIARFLLPQSAIRETGNPHPTLSVFTERYPTAKQLHKLIIQPGSPLNGQTLSEAAVRSQYELTVFAVQRQGQFLSTLQPVLSQTRMQALDTLILYGRDEDVHNFCQALQLRRLGFPETEMMKLQQRFGLAEILLPPDSPLTNHTLKEGRFRENYNLSVIGVRRQGLALDTRFIDTRLAAGDTLLLAGAWEYIRALESKRELVVLETPAELQEIPVHAGKAHMALSIMLAMLMSMTLGWLPNLSAILLAALAMILTGCVTLSEAYRSLNATSLVLIAGMLPLALAMESSGALSFVVDYLIREYGNLSPILLCAGLFLMTSVLSQFISNTATTVLVAPVALMTAQTLGLNPEPFMMSVAIAASTAFATPIASPVNTLVLAPGNYRFADFAKVGIPLQILALAVTLALVPWLFPF</sequence>
<name>A0A5A9W2G5_9GAMM</name>
<dbReference type="SUPFAM" id="SSF116726">
    <property type="entry name" value="TrkA C-terminal domain-like"/>
    <property type="match status" value="2"/>
</dbReference>
<keyword evidence="2" id="KW-0813">Transport</keyword>
<dbReference type="PANTHER" id="PTHR43652">
    <property type="entry name" value="BASIC AMINO ACID ANTIPORTER YFCC-RELATED"/>
    <property type="match status" value="1"/>
</dbReference>
<dbReference type="Pfam" id="PF02080">
    <property type="entry name" value="TrkA_C"/>
    <property type="match status" value="2"/>
</dbReference>
<dbReference type="InterPro" id="IPR051679">
    <property type="entry name" value="DASS-Related_Transporters"/>
</dbReference>
<feature type="transmembrane region" description="Helical" evidence="7">
    <location>
        <begin position="175"/>
        <end position="201"/>
    </location>
</feature>
<evidence type="ECO:0000256" key="4">
    <source>
        <dbReference type="ARBA" id="ARBA00022737"/>
    </source>
</evidence>
<dbReference type="GO" id="GO:0006813">
    <property type="term" value="P:potassium ion transport"/>
    <property type="evidence" value="ECO:0007669"/>
    <property type="project" value="InterPro"/>
</dbReference>
<dbReference type="Pfam" id="PF03600">
    <property type="entry name" value="CitMHS"/>
    <property type="match status" value="1"/>
</dbReference>
<dbReference type="PANTHER" id="PTHR43652:SF1">
    <property type="entry name" value="RESPONSE REGULATOR"/>
    <property type="match status" value="1"/>
</dbReference>
<dbReference type="InterPro" id="IPR004680">
    <property type="entry name" value="Cit_transptr-like_dom"/>
</dbReference>
<evidence type="ECO:0000256" key="5">
    <source>
        <dbReference type="ARBA" id="ARBA00022989"/>
    </source>
</evidence>
<evidence type="ECO:0000256" key="1">
    <source>
        <dbReference type="ARBA" id="ARBA00004141"/>
    </source>
</evidence>
<dbReference type="RefSeq" id="WP_149391018.1">
    <property type="nucleotide sequence ID" value="NZ_SMRS01000006.1"/>
</dbReference>
<comment type="caution">
    <text evidence="9">The sequence shown here is derived from an EMBL/GenBank/DDBJ whole genome shotgun (WGS) entry which is preliminary data.</text>
</comment>
<reference evidence="9 10" key="1">
    <citation type="submission" date="2019-03" db="EMBL/GenBank/DDBJ databases">
        <title>Nitrincola sp. nov. isolated from an Indian soda lake.</title>
        <authorList>
            <person name="Joshi A."/>
            <person name="Thite S.V."/>
            <person name="Joseph N."/>
            <person name="Dhotre D."/>
            <person name="Moorthy M."/>
            <person name="Shouche Y.S."/>
        </authorList>
    </citation>
    <scope>NUCLEOTIDE SEQUENCE [LARGE SCALE GENOMIC DNA]</scope>
    <source>
        <strain evidence="9 10">MEB193</strain>
    </source>
</reference>
<evidence type="ECO:0000259" key="8">
    <source>
        <dbReference type="PROSITE" id="PS51202"/>
    </source>
</evidence>
<dbReference type="AlphaFoldDB" id="A0A5A9W2G5"/>
<keyword evidence="3 7" id="KW-0812">Transmembrane</keyword>
<keyword evidence="10" id="KW-1185">Reference proteome</keyword>
<evidence type="ECO:0000313" key="9">
    <source>
        <dbReference type="EMBL" id="KAA0874285.1"/>
    </source>
</evidence>
<keyword evidence="4" id="KW-0677">Repeat</keyword>
<protein>
    <submittedName>
        <fullName evidence="9">Sodium:solute symporter</fullName>
    </submittedName>
</protein>
<organism evidence="9 10">
    <name type="scientific">Nitrincola tapanii</name>
    <dbReference type="NCBI Taxonomy" id="1708751"/>
    <lineage>
        <taxon>Bacteria</taxon>
        <taxon>Pseudomonadati</taxon>
        <taxon>Pseudomonadota</taxon>
        <taxon>Gammaproteobacteria</taxon>
        <taxon>Oceanospirillales</taxon>
        <taxon>Oceanospirillaceae</taxon>
        <taxon>Nitrincola</taxon>
    </lineage>
</organism>
<dbReference type="GO" id="GO:0005886">
    <property type="term" value="C:plasma membrane"/>
    <property type="evidence" value="ECO:0007669"/>
    <property type="project" value="TreeGrafter"/>
</dbReference>
<evidence type="ECO:0000313" key="10">
    <source>
        <dbReference type="Proteomes" id="UP000325302"/>
    </source>
</evidence>
<evidence type="ECO:0000256" key="2">
    <source>
        <dbReference type="ARBA" id="ARBA00022448"/>
    </source>
</evidence>
<dbReference type="Proteomes" id="UP000325302">
    <property type="component" value="Unassembled WGS sequence"/>
</dbReference>
<dbReference type="GO" id="GO:0008324">
    <property type="term" value="F:monoatomic cation transmembrane transporter activity"/>
    <property type="evidence" value="ECO:0007669"/>
    <property type="project" value="InterPro"/>
</dbReference>
<evidence type="ECO:0000256" key="6">
    <source>
        <dbReference type="ARBA" id="ARBA00023136"/>
    </source>
</evidence>
<feature type="transmembrane region" description="Helical" evidence="7">
    <location>
        <begin position="439"/>
        <end position="458"/>
    </location>
</feature>
<dbReference type="InterPro" id="IPR036721">
    <property type="entry name" value="RCK_C_sf"/>
</dbReference>
<dbReference type="Gene3D" id="3.30.70.1450">
    <property type="entry name" value="Regulator of K+ conductance, C-terminal domain"/>
    <property type="match status" value="2"/>
</dbReference>
<feature type="domain" description="RCK C-terminal" evidence="8">
    <location>
        <begin position="216"/>
        <end position="304"/>
    </location>
</feature>
<feature type="transmembrane region" description="Helical" evidence="7">
    <location>
        <begin position="501"/>
        <end position="534"/>
    </location>
</feature>
<accession>A0A5A9W2G5</accession>
<evidence type="ECO:0000256" key="3">
    <source>
        <dbReference type="ARBA" id="ARBA00022692"/>
    </source>
</evidence>
<dbReference type="PROSITE" id="PS01271">
    <property type="entry name" value="NA_SULFATE"/>
    <property type="match status" value="1"/>
</dbReference>
<dbReference type="OrthoDB" id="9809303at2"/>
<feature type="transmembrane region" description="Helical" evidence="7">
    <location>
        <begin position="546"/>
        <end position="564"/>
    </location>
</feature>
<feature type="transmembrane region" description="Helical" evidence="7">
    <location>
        <begin position="584"/>
        <end position="604"/>
    </location>
</feature>
<gene>
    <name evidence="9" type="ORF">E1H14_08390</name>
</gene>
<dbReference type="EMBL" id="SMRS01000006">
    <property type="protein sequence ID" value="KAA0874285.1"/>
    <property type="molecule type" value="Genomic_DNA"/>
</dbReference>
<comment type="subcellular location">
    <subcellularLocation>
        <location evidence="1">Membrane</location>
        <topology evidence="1">Multi-pass membrane protein</topology>
    </subcellularLocation>
</comment>
<evidence type="ECO:0000256" key="7">
    <source>
        <dbReference type="SAM" id="Phobius"/>
    </source>
</evidence>
<dbReference type="PROSITE" id="PS51202">
    <property type="entry name" value="RCK_C"/>
    <property type="match status" value="2"/>
</dbReference>
<feature type="transmembrane region" description="Helical" evidence="7">
    <location>
        <begin position="95"/>
        <end position="124"/>
    </location>
</feature>
<feature type="domain" description="RCK C-terminal" evidence="8">
    <location>
        <begin position="310"/>
        <end position="395"/>
    </location>
</feature>
<feature type="transmembrane region" description="Helical" evidence="7">
    <location>
        <begin position="465"/>
        <end position="489"/>
    </location>
</feature>
<keyword evidence="6 7" id="KW-0472">Membrane</keyword>
<feature type="transmembrane region" description="Helical" evidence="7">
    <location>
        <begin position="136"/>
        <end position="155"/>
    </location>
</feature>
<dbReference type="InterPro" id="IPR006037">
    <property type="entry name" value="RCK_C"/>
</dbReference>
<keyword evidence="5 7" id="KW-1133">Transmembrane helix</keyword>
<feature type="transmembrane region" description="Helical" evidence="7">
    <location>
        <begin position="29"/>
        <end position="49"/>
    </location>
</feature>